<name>A0A5E4RBH2_9BURK</name>
<dbReference type="Pfam" id="PF22691">
    <property type="entry name" value="Thiolase_C_1"/>
    <property type="match status" value="1"/>
</dbReference>
<organism evidence="2 3">
    <name type="scientific">Pandoraea eparura</name>
    <dbReference type="NCBI Taxonomy" id="2508291"/>
    <lineage>
        <taxon>Bacteria</taxon>
        <taxon>Pseudomonadati</taxon>
        <taxon>Pseudomonadota</taxon>
        <taxon>Betaproteobacteria</taxon>
        <taxon>Burkholderiales</taxon>
        <taxon>Burkholderiaceae</taxon>
        <taxon>Pandoraea</taxon>
    </lineage>
</organism>
<dbReference type="Gene3D" id="3.40.47.10">
    <property type="match status" value="1"/>
</dbReference>
<dbReference type="PANTHER" id="PTHR42870:SF1">
    <property type="entry name" value="NON-SPECIFIC LIPID-TRANSFER PROTEIN-LIKE 2"/>
    <property type="match status" value="1"/>
</dbReference>
<sequence length="386" mass="41001">MTTHLSGEVGIVGYGQTLYEKKTDRTLIGLFADAARRALHSSGLSKGDIDGLSVCSFVLPPDNAVTLAEQFGLAINWGYYGTAGGAGPVAAVLDAVRAIEAGRATTVLCLAGDNYDIAGHYSLMDQFNSALSSYGTPNGFGGANGLFGIVQRKHMLTYGTRRSQLGRISIGQRRSAQRNPNALLRGPLTLDEYLEARMIADPIGLYDCVLPCTGAEAVIVTALDRVPSDKRVRILSGHERHNDPAGEIAPLHGGWTGFRDRLFSEAGKDHAQIDLVQAYDDYPIMVAIQLEDLGFCEKGKVGEFLDKHDFAFDGSFPLNTNGGQLSCGQAGAGGGMIGLTEAIRQLRGEAGDFQVESARCCLVSGYGMVGYGHGLSSSAMILENTK</sequence>
<evidence type="ECO:0000313" key="3">
    <source>
        <dbReference type="Proteomes" id="UP000400981"/>
    </source>
</evidence>
<feature type="domain" description="Thiolase C-terminal" evidence="1">
    <location>
        <begin position="263"/>
        <end position="371"/>
    </location>
</feature>
<dbReference type="PIRSF" id="PIRSF000429">
    <property type="entry name" value="Ac-CoA_Ac_transf"/>
    <property type="match status" value="1"/>
</dbReference>
<dbReference type="CDD" id="cd00829">
    <property type="entry name" value="SCP-x_thiolase"/>
    <property type="match status" value="1"/>
</dbReference>
<dbReference type="RefSeq" id="WP_150587403.1">
    <property type="nucleotide sequence ID" value="NZ_CABPSH010000001.1"/>
</dbReference>
<dbReference type="InterPro" id="IPR002155">
    <property type="entry name" value="Thiolase"/>
</dbReference>
<dbReference type="GO" id="GO:0003988">
    <property type="term" value="F:acetyl-CoA C-acyltransferase activity"/>
    <property type="evidence" value="ECO:0007669"/>
    <property type="project" value="UniProtKB-ARBA"/>
</dbReference>
<evidence type="ECO:0000313" key="2">
    <source>
        <dbReference type="EMBL" id="VVD60620.1"/>
    </source>
</evidence>
<evidence type="ECO:0000259" key="1">
    <source>
        <dbReference type="Pfam" id="PF22691"/>
    </source>
</evidence>
<dbReference type="InterPro" id="IPR055140">
    <property type="entry name" value="Thiolase_C_2"/>
</dbReference>
<accession>A0A5E4RBH2</accession>
<dbReference type="InterPro" id="IPR016039">
    <property type="entry name" value="Thiolase-like"/>
</dbReference>
<gene>
    <name evidence="2" type="ORF">PEP31012_00082</name>
</gene>
<dbReference type="PANTHER" id="PTHR42870">
    <property type="entry name" value="ACETYL-COA C-ACETYLTRANSFERASE"/>
    <property type="match status" value="1"/>
</dbReference>
<reference evidence="2 3" key="1">
    <citation type="submission" date="2019-08" db="EMBL/GenBank/DDBJ databases">
        <authorList>
            <person name="Peeters C."/>
        </authorList>
    </citation>
    <scope>NUCLEOTIDE SEQUENCE [LARGE SCALE GENOMIC DNA]</scope>
    <source>
        <strain evidence="2 3">LMG 31012</strain>
    </source>
</reference>
<dbReference type="EMBL" id="CABPSH010000001">
    <property type="protein sequence ID" value="VVD60620.1"/>
    <property type="molecule type" value="Genomic_DNA"/>
</dbReference>
<dbReference type="AlphaFoldDB" id="A0A5E4RBH2"/>
<keyword evidence="3" id="KW-1185">Reference proteome</keyword>
<dbReference type="SUPFAM" id="SSF53901">
    <property type="entry name" value="Thiolase-like"/>
    <property type="match status" value="1"/>
</dbReference>
<dbReference type="OrthoDB" id="9790314at2"/>
<dbReference type="Proteomes" id="UP000400981">
    <property type="component" value="Unassembled WGS sequence"/>
</dbReference>
<protein>
    <submittedName>
        <fullName evidence="2">DitF domain-containing protein</fullName>
    </submittedName>
</protein>
<proteinExistence type="predicted"/>